<sequence length="300" mass="33252">MIVTLLIIITLTFFLMHAAPGDPFDFDAEGGISEQARQNLLIHYGLDQPTHIQYFNYIKNLATLDFGPSMVSRSRTVDSMIANGFPASLVLGFTTLIFSVISGIILGVIAALRHNRMVDYVTMIIAVLGISIPNFILAMIFIKYIGLQFDFFPVARWGTWRHVILPALALSSGPIAIIARLTRSNMLEVLNQDYIRTAKAKGISPTRIVMKHALRNALLPVVTIMGALTASVLTGSFVIERIFAVPGVGRYFVESISNRDYPMIMATTVVYSTILVVMMFIVDLVYGLIDPRIKLHKKEG</sequence>
<evidence type="ECO:0000256" key="7">
    <source>
        <dbReference type="RuleBase" id="RU363032"/>
    </source>
</evidence>
<name>A0A0B0IES1_9BACI</name>
<proteinExistence type="inferred from homology"/>
<dbReference type="PANTHER" id="PTHR43163:SF6">
    <property type="entry name" value="DIPEPTIDE TRANSPORT SYSTEM PERMEASE PROTEIN DPPB-RELATED"/>
    <property type="match status" value="1"/>
</dbReference>
<dbReference type="AlphaFoldDB" id="A0A0B0IES1"/>
<feature type="transmembrane region" description="Helical" evidence="7">
    <location>
        <begin position="89"/>
        <end position="112"/>
    </location>
</feature>
<evidence type="ECO:0000313" key="10">
    <source>
        <dbReference type="Proteomes" id="UP000030832"/>
    </source>
</evidence>
<dbReference type="PANTHER" id="PTHR43163">
    <property type="entry name" value="DIPEPTIDE TRANSPORT SYSTEM PERMEASE PROTEIN DPPB-RELATED"/>
    <property type="match status" value="1"/>
</dbReference>
<keyword evidence="5 7" id="KW-1133">Transmembrane helix</keyword>
<dbReference type="InterPro" id="IPR035906">
    <property type="entry name" value="MetI-like_sf"/>
</dbReference>
<keyword evidence="3" id="KW-1003">Cell membrane</keyword>
<feature type="domain" description="ABC transmembrane type-1" evidence="8">
    <location>
        <begin position="85"/>
        <end position="286"/>
    </location>
</feature>
<comment type="similarity">
    <text evidence="7">Belongs to the binding-protein-dependent transport system permease family.</text>
</comment>
<dbReference type="EMBL" id="JRJU01000020">
    <property type="protein sequence ID" value="KHF39342.1"/>
    <property type="molecule type" value="Genomic_DNA"/>
</dbReference>
<keyword evidence="6 7" id="KW-0472">Membrane</keyword>
<dbReference type="InterPro" id="IPR045621">
    <property type="entry name" value="BPD_transp_1_N"/>
</dbReference>
<organism evidence="9 10">
    <name type="scientific">Halalkalibacter okhensis</name>
    <dbReference type="NCBI Taxonomy" id="333138"/>
    <lineage>
        <taxon>Bacteria</taxon>
        <taxon>Bacillati</taxon>
        <taxon>Bacillota</taxon>
        <taxon>Bacilli</taxon>
        <taxon>Bacillales</taxon>
        <taxon>Bacillaceae</taxon>
        <taxon>Halalkalibacter</taxon>
    </lineage>
</organism>
<dbReference type="Gene3D" id="1.10.3720.10">
    <property type="entry name" value="MetI-like"/>
    <property type="match status" value="1"/>
</dbReference>
<reference evidence="9 10" key="1">
    <citation type="submission" date="2014-09" db="EMBL/GenBank/DDBJ databases">
        <title>Genome sequencing and annotation of Bacillus Okhensis strain Kh10-101T.</title>
        <authorList>
            <person name="Prakash J.S."/>
        </authorList>
    </citation>
    <scope>NUCLEOTIDE SEQUENCE [LARGE SCALE GENOMIC DNA]</scope>
    <source>
        <strain evidence="10">Kh10-101T</strain>
    </source>
</reference>
<dbReference type="Proteomes" id="UP000030832">
    <property type="component" value="Unassembled WGS sequence"/>
</dbReference>
<protein>
    <submittedName>
        <fullName evidence="9">Peptide ABC transporter permease</fullName>
    </submittedName>
</protein>
<feature type="transmembrane region" description="Helical" evidence="7">
    <location>
        <begin position="124"/>
        <end position="147"/>
    </location>
</feature>
<dbReference type="PROSITE" id="PS50928">
    <property type="entry name" value="ABC_TM1"/>
    <property type="match status" value="1"/>
</dbReference>
<keyword evidence="10" id="KW-1185">Reference proteome</keyword>
<evidence type="ECO:0000256" key="5">
    <source>
        <dbReference type="ARBA" id="ARBA00022989"/>
    </source>
</evidence>
<feature type="transmembrane region" description="Helical" evidence="7">
    <location>
        <begin position="217"/>
        <end position="243"/>
    </location>
</feature>
<dbReference type="Pfam" id="PF19300">
    <property type="entry name" value="BPD_transp_1_N"/>
    <property type="match status" value="1"/>
</dbReference>
<feature type="transmembrane region" description="Helical" evidence="7">
    <location>
        <begin position="263"/>
        <end position="289"/>
    </location>
</feature>
<evidence type="ECO:0000256" key="3">
    <source>
        <dbReference type="ARBA" id="ARBA00022475"/>
    </source>
</evidence>
<evidence type="ECO:0000313" key="9">
    <source>
        <dbReference type="EMBL" id="KHF39342.1"/>
    </source>
</evidence>
<keyword evidence="2 7" id="KW-0813">Transport</keyword>
<dbReference type="eggNOG" id="COG0601">
    <property type="taxonomic scope" value="Bacteria"/>
</dbReference>
<accession>A0A0B0IES1</accession>
<dbReference type="SUPFAM" id="SSF161098">
    <property type="entry name" value="MetI-like"/>
    <property type="match status" value="1"/>
</dbReference>
<evidence type="ECO:0000256" key="6">
    <source>
        <dbReference type="ARBA" id="ARBA00023136"/>
    </source>
</evidence>
<evidence type="ECO:0000256" key="1">
    <source>
        <dbReference type="ARBA" id="ARBA00004651"/>
    </source>
</evidence>
<dbReference type="CDD" id="cd06261">
    <property type="entry name" value="TM_PBP2"/>
    <property type="match status" value="1"/>
</dbReference>
<evidence type="ECO:0000259" key="8">
    <source>
        <dbReference type="PROSITE" id="PS50928"/>
    </source>
</evidence>
<dbReference type="STRING" id="333138.LQ50_15735"/>
<dbReference type="GO" id="GO:0005886">
    <property type="term" value="C:plasma membrane"/>
    <property type="evidence" value="ECO:0007669"/>
    <property type="project" value="UniProtKB-SubCell"/>
</dbReference>
<gene>
    <name evidence="9" type="ORF">LQ50_15735</name>
</gene>
<feature type="transmembrane region" description="Helical" evidence="7">
    <location>
        <begin position="159"/>
        <end position="179"/>
    </location>
</feature>
<dbReference type="Pfam" id="PF00528">
    <property type="entry name" value="BPD_transp_1"/>
    <property type="match status" value="1"/>
</dbReference>
<dbReference type="InterPro" id="IPR000515">
    <property type="entry name" value="MetI-like"/>
</dbReference>
<evidence type="ECO:0000256" key="2">
    <source>
        <dbReference type="ARBA" id="ARBA00022448"/>
    </source>
</evidence>
<keyword evidence="4 7" id="KW-0812">Transmembrane</keyword>
<evidence type="ECO:0000256" key="4">
    <source>
        <dbReference type="ARBA" id="ARBA00022692"/>
    </source>
</evidence>
<comment type="subcellular location">
    <subcellularLocation>
        <location evidence="1 7">Cell membrane</location>
        <topology evidence="1 7">Multi-pass membrane protein</topology>
    </subcellularLocation>
</comment>
<comment type="caution">
    <text evidence="9">The sequence shown here is derived from an EMBL/GenBank/DDBJ whole genome shotgun (WGS) entry which is preliminary data.</text>
</comment>
<dbReference type="GO" id="GO:0055085">
    <property type="term" value="P:transmembrane transport"/>
    <property type="evidence" value="ECO:0007669"/>
    <property type="project" value="InterPro"/>
</dbReference>